<reference evidence="10" key="2">
    <citation type="submission" date="2020-09" db="EMBL/GenBank/DDBJ databases">
        <authorList>
            <person name="Sun Q."/>
            <person name="Kim S."/>
        </authorList>
    </citation>
    <scope>NUCLEOTIDE SEQUENCE</scope>
    <source>
        <strain evidence="10">KCTC 22169</strain>
    </source>
</reference>
<protein>
    <recommendedName>
        <fullName evidence="12">ABC transport system permease protein</fullName>
    </recommendedName>
</protein>
<accession>A0A918N8V4</accession>
<evidence type="ECO:0000256" key="5">
    <source>
        <dbReference type="ARBA" id="ARBA00022989"/>
    </source>
</evidence>
<evidence type="ECO:0000256" key="4">
    <source>
        <dbReference type="ARBA" id="ARBA00022692"/>
    </source>
</evidence>
<dbReference type="Proteomes" id="UP000626148">
    <property type="component" value="Unassembled WGS sequence"/>
</dbReference>
<feature type="transmembrane region" description="Helical" evidence="7">
    <location>
        <begin position="288"/>
        <end position="314"/>
    </location>
</feature>
<name>A0A918N8V4_9GAMM</name>
<evidence type="ECO:0000259" key="8">
    <source>
        <dbReference type="Pfam" id="PF02687"/>
    </source>
</evidence>
<organism evidence="10 11">
    <name type="scientific">Saccharospirillum salsuginis</name>
    <dbReference type="NCBI Taxonomy" id="418750"/>
    <lineage>
        <taxon>Bacteria</taxon>
        <taxon>Pseudomonadati</taxon>
        <taxon>Pseudomonadota</taxon>
        <taxon>Gammaproteobacteria</taxon>
        <taxon>Oceanospirillales</taxon>
        <taxon>Saccharospirillaceae</taxon>
        <taxon>Saccharospirillum</taxon>
    </lineage>
</organism>
<evidence type="ECO:0000259" key="9">
    <source>
        <dbReference type="Pfam" id="PF12704"/>
    </source>
</evidence>
<comment type="caution">
    <text evidence="10">The sequence shown here is derived from an EMBL/GenBank/DDBJ whole genome shotgun (WGS) entry which is preliminary data.</text>
</comment>
<dbReference type="PANTHER" id="PTHR43738:SF1">
    <property type="entry name" value="HEMIN TRANSPORT SYSTEM PERMEASE PROTEIN HRTB-RELATED"/>
    <property type="match status" value="1"/>
</dbReference>
<evidence type="ECO:0000256" key="7">
    <source>
        <dbReference type="SAM" id="Phobius"/>
    </source>
</evidence>
<feature type="domain" description="MacB-like periplasmic core" evidence="9">
    <location>
        <begin position="16"/>
        <end position="216"/>
    </location>
</feature>
<keyword evidence="2" id="KW-0813">Transport</keyword>
<evidence type="ECO:0000313" key="11">
    <source>
        <dbReference type="Proteomes" id="UP000626148"/>
    </source>
</evidence>
<keyword evidence="11" id="KW-1185">Reference proteome</keyword>
<dbReference type="PANTHER" id="PTHR43738">
    <property type="entry name" value="ABC TRANSPORTER, MEMBRANE PROTEIN"/>
    <property type="match status" value="1"/>
</dbReference>
<proteinExistence type="predicted"/>
<dbReference type="InterPro" id="IPR051125">
    <property type="entry name" value="ABC-4/HrtB_transporter"/>
</dbReference>
<gene>
    <name evidence="10" type="ORF">GCM10007392_14460</name>
</gene>
<evidence type="ECO:0000256" key="2">
    <source>
        <dbReference type="ARBA" id="ARBA00022448"/>
    </source>
</evidence>
<dbReference type="EMBL" id="BMXR01000003">
    <property type="protein sequence ID" value="GGX48535.1"/>
    <property type="molecule type" value="Genomic_DNA"/>
</dbReference>
<evidence type="ECO:0000313" key="10">
    <source>
        <dbReference type="EMBL" id="GGX48535.1"/>
    </source>
</evidence>
<feature type="domain" description="ABC3 transporter permease C-terminal" evidence="8">
    <location>
        <begin position="247"/>
        <end position="361"/>
    </location>
</feature>
<keyword evidence="3" id="KW-1003">Cell membrane</keyword>
<reference evidence="10" key="1">
    <citation type="journal article" date="2014" name="Int. J. Syst. Evol. Microbiol.">
        <title>Complete genome sequence of Corynebacterium casei LMG S-19264T (=DSM 44701T), isolated from a smear-ripened cheese.</title>
        <authorList>
            <consortium name="US DOE Joint Genome Institute (JGI-PGF)"/>
            <person name="Walter F."/>
            <person name="Albersmeier A."/>
            <person name="Kalinowski J."/>
            <person name="Ruckert C."/>
        </authorList>
    </citation>
    <scope>NUCLEOTIDE SEQUENCE</scope>
    <source>
        <strain evidence="10">KCTC 22169</strain>
    </source>
</reference>
<dbReference type="Pfam" id="PF12704">
    <property type="entry name" value="MacB_PCD"/>
    <property type="match status" value="1"/>
</dbReference>
<sequence length="366" mass="39749">MVDWALKTLWRDRRFALAVILGVAFSLLLATLVEGMFVGESRQVIAYPRDLSPDLWVAQEGVTNMHMSTSFINVADAYAIPDISGVGMATPLLYINGFVAHGDQQTFAYIVGTNSERTEPVQPVQGQASPGPGEVIIPRALARKFQVDIDDIIQVANEPVRITGIVEGYFSMANSIAFVDLDWLRDRLDLSSAVSFVLVDLAPGFTPANVSEDIRRRIDGVSVTEQARFLANDQTLALQMGGELIAIMSVVSALVAMLVVSWFVTLLVARYRAELAIAKAVGAGNAQLLFAILIQALLLSALGFALSVACAIPLEPLLARWRPDVAIHLPMVSFQRNAVLTLIIAVIATVIPVRRVLRVDPAEVFK</sequence>
<evidence type="ECO:0008006" key="12">
    <source>
        <dbReference type="Google" id="ProtNLM"/>
    </source>
</evidence>
<dbReference type="Pfam" id="PF02687">
    <property type="entry name" value="FtsX"/>
    <property type="match status" value="1"/>
</dbReference>
<comment type="subcellular location">
    <subcellularLocation>
        <location evidence="1">Cell membrane</location>
        <topology evidence="1">Multi-pass membrane protein</topology>
    </subcellularLocation>
</comment>
<keyword evidence="5 7" id="KW-1133">Transmembrane helix</keyword>
<feature type="transmembrane region" description="Helical" evidence="7">
    <location>
        <begin position="334"/>
        <end position="353"/>
    </location>
</feature>
<evidence type="ECO:0000256" key="3">
    <source>
        <dbReference type="ARBA" id="ARBA00022475"/>
    </source>
</evidence>
<evidence type="ECO:0000256" key="1">
    <source>
        <dbReference type="ARBA" id="ARBA00004651"/>
    </source>
</evidence>
<dbReference type="GO" id="GO:0005886">
    <property type="term" value="C:plasma membrane"/>
    <property type="evidence" value="ECO:0007669"/>
    <property type="project" value="UniProtKB-SubCell"/>
</dbReference>
<dbReference type="InterPro" id="IPR003838">
    <property type="entry name" value="ABC3_permease_C"/>
</dbReference>
<dbReference type="RefSeq" id="WP_189607870.1">
    <property type="nucleotide sequence ID" value="NZ_BMXR01000003.1"/>
</dbReference>
<evidence type="ECO:0000256" key="6">
    <source>
        <dbReference type="ARBA" id="ARBA00023136"/>
    </source>
</evidence>
<feature type="transmembrane region" description="Helical" evidence="7">
    <location>
        <begin position="244"/>
        <end position="268"/>
    </location>
</feature>
<dbReference type="AlphaFoldDB" id="A0A918N8V4"/>
<keyword evidence="6 7" id="KW-0472">Membrane</keyword>
<keyword evidence="4 7" id="KW-0812">Transmembrane</keyword>
<dbReference type="InterPro" id="IPR025857">
    <property type="entry name" value="MacB_PCD"/>
</dbReference>